<gene>
    <name evidence="2" type="ORF">NDU88_001432</name>
</gene>
<dbReference type="AlphaFoldDB" id="A0AAV7P7W8"/>
<dbReference type="EMBL" id="JANPWB010000011">
    <property type="protein sequence ID" value="KAJ1122959.1"/>
    <property type="molecule type" value="Genomic_DNA"/>
</dbReference>
<accession>A0AAV7P7W8</accession>
<evidence type="ECO:0000313" key="3">
    <source>
        <dbReference type="Proteomes" id="UP001066276"/>
    </source>
</evidence>
<comment type="caution">
    <text evidence="2">The sequence shown here is derived from an EMBL/GenBank/DDBJ whole genome shotgun (WGS) entry which is preliminary data.</text>
</comment>
<feature type="compositionally biased region" description="Basic and acidic residues" evidence="1">
    <location>
        <begin position="73"/>
        <end position="96"/>
    </location>
</feature>
<feature type="compositionally biased region" description="Basic residues" evidence="1">
    <location>
        <begin position="97"/>
        <end position="106"/>
    </location>
</feature>
<evidence type="ECO:0000313" key="2">
    <source>
        <dbReference type="EMBL" id="KAJ1122959.1"/>
    </source>
</evidence>
<protein>
    <submittedName>
        <fullName evidence="2">Uncharacterized protein</fullName>
    </submittedName>
</protein>
<keyword evidence="3" id="KW-1185">Reference proteome</keyword>
<dbReference type="Proteomes" id="UP001066276">
    <property type="component" value="Chromosome 7"/>
</dbReference>
<name>A0AAV7P7W8_PLEWA</name>
<organism evidence="2 3">
    <name type="scientific">Pleurodeles waltl</name>
    <name type="common">Iberian ribbed newt</name>
    <dbReference type="NCBI Taxonomy" id="8319"/>
    <lineage>
        <taxon>Eukaryota</taxon>
        <taxon>Metazoa</taxon>
        <taxon>Chordata</taxon>
        <taxon>Craniata</taxon>
        <taxon>Vertebrata</taxon>
        <taxon>Euteleostomi</taxon>
        <taxon>Amphibia</taxon>
        <taxon>Batrachia</taxon>
        <taxon>Caudata</taxon>
        <taxon>Salamandroidea</taxon>
        <taxon>Salamandridae</taxon>
        <taxon>Pleurodelinae</taxon>
        <taxon>Pleurodeles</taxon>
    </lineage>
</organism>
<feature type="region of interest" description="Disordered" evidence="1">
    <location>
        <begin position="57"/>
        <end position="106"/>
    </location>
</feature>
<reference evidence="2" key="1">
    <citation type="journal article" date="2022" name="bioRxiv">
        <title>Sequencing and chromosome-scale assembly of the giantPleurodeles waltlgenome.</title>
        <authorList>
            <person name="Brown T."/>
            <person name="Elewa A."/>
            <person name="Iarovenko S."/>
            <person name="Subramanian E."/>
            <person name="Araus A.J."/>
            <person name="Petzold A."/>
            <person name="Susuki M."/>
            <person name="Suzuki K.-i.T."/>
            <person name="Hayashi T."/>
            <person name="Toyoda A."/>
            <person name="Oliveira C."/>
            <person name="Osipova E."/>
            <person name="Leigh N.D."/>
            <person name="Simon A."/>
            <person name="Yun M.H."/>
        </authorList>
    </citation>
    <scope>NUCLEOTIDE SEQUENCE</scope>
    <source>
        <strain evidence="2">20211129_DDA</strain>
        <tissue evidence="2">Liver</tissue>
    </source>
</reference>
<sequence>MAWKRLRQIPRRPPWRTEITRAQDSLSREAFLAPLGKSVVPGKYTPAGLSYHQSGALAPTLPVSTDPRQSRRWHGERATADNRECQKTAEGQERRGPGWKRMKGHQVIRKTNKVWI</sequence>
<evidence type="ECO:0000256" key="1">
    <source>
        <dbReference type="SAM" id="MobiDB-lite"/>
    </source>
</evidence>
<proteinExistence type="predicted"/>